<proteinExistence type="inferred from homology"/>
<evidence type="ECO:0000256" key="2">
    <source>
        <dbReference type="ARBA" id="ARBA00007208"/>
    </source>
</evidence>
<sequence length="260" mass="27985">MADARRFWPVAFVFLVALGLALVIRAPATTWAAGAERVGLIPDGIRWEAVHGRPWQGRASEVVAPVGELGQVGWDLRPMSLLRGQLAVDISWEPLRGGHLEGRGFAGLTSHGIRGLEGDLPASTLNHLDTGIPLLLDGTLRAHGVGLQIRRDGAIVAAGGSFQWLEAAAGLPRPVPLGEHQASLDALNERLQLQLASSPEAALGTSGRLAIDFRQPTPAVEADLQFEARDHADPGLHNFLRQQLEPDPQGHYRWTIQPES</sequence>
<name>A0A1V2ZVU1_9GAMM</name>
<dbReference type="STRING" id="252474.B1A74_12615"/>
<comment type="similarity">
    <text evidence="2">Belongs to the GSP N family.</text>
</comment>
<evidence type="ECO:0000256" key="4">
    <source>
        <dbReference type="ARBA" id="ARBA00022448"/>
    </source>
</evidence>
<evidence type="ECO:0000313" key="12">
    <source>
        <dbReference type="Proteomes" id="UP000189177"/>
    </source>
</evidence>
<accession>A0A1V2ZVU1</accession>
<protein>
    <recommendedName>
        <fullName evidence="3">Type II secretion system protein N</fullName>
    </recommendedName>
    <alternativeName>
        <fullName evidence="10">General secretion pathway protein N</fullName>
    </alternativeName>
</protein>
<dbReference type="GO" id="GO:0005886">
    <property type="term" value="C:plasma membrane"/>
    <property type="evidence" value="ECO:0007669"/>
    <property type="project" value="UniProtKB-SubCell"/>
</dbReference>
<dbReference type="OrthoDB" id="6706905at2"/>
<comment type="subcellular location">
    <subcellularLocation>
        <location evidence="1">Cell inner membrane</location>
    </subcellularLocation>
</comment>
<dbReference type="Proteomes" id="UP000189177">
    <property type="component" value="Unassembled WGS sequence"/>
</dbReference>
<dbReference type="RefSeq" id="WP_077244827.1">
    <property type="nucleotide sequence ID" value="NZ_MUZR01000061.1"/>
</dbReference>
<dbReference type="AlphaFoldDB" id="A0A1V2ZVU1"/>
<evidence type="ECO:0000313" key="11">
    <source>
        <dbReference type="EMBL" id="OOC09131.1"/>
    </source>
</evidence>
<gene>
    <name evidence="11" type="ORF">B1A74_12615</name>
</gene>
<evidence type="ECO:0000256" key="10">
    <source>
        <dbReference type="ARBA" id="ARBA00030772"/>
    </source>
</evidence>
<evidence type="ECO:0000256" key="8">
    <source>
        <dbReference type="ARBA" id="ARBA00022927"/>
    </source>
</evidence>
<keyword evidence="4" id="KW-0813">Transport</keyword>
<evidence type="ECO:0000256" key="3">
    <source>
        <dbReference type="ARBA" id="ARBA00021563"/>
    </source>
</evidence>
<organism evidence="11 12">
    <name type="scientific">Thioalkalivibrio halophilus</name>
    <dbReference type="NCBI Taxonomy" id="252474"/>
    <lineage>
        <taxon>Bacteria</taxon>
        <taxon>Pseudomonadati</taxon>
        <taxon>Pseudomonadota</taxon>
        <taxon>Gammaproteobacteria</taxon>
        <taxon>Chromatiales</taxon>
        <taxon>Ectothiorhodospiraceae</taxon>
        <taxon>Thioalkalivibrio</taxon>
    </lineage>
</organism>
<comment type="caution">
    <text evidence="11">The sequence shown here is derived from an EMBL/GenBank/DDBJ whole genome shotgun (WGS) entry which is preliminary data.</text>
</comment>
<evidence type="ECO:0000256" key="6">
    <source>
        <dbReference type="ARBA" id="ARBA00022519"/>
    </source>
</evidence>
<keyword evidence="12" id="KW-1185">Reference proteome</keyword>
<evidence type="ECO:0000256" key="9">
    <source>
        <dbReference type="ARBA" id="ARBA00023136"/>
    </source>
</evidence>
<evidence type="ECO:0000256" key="7">
    <source>
        <dbReference type="ARBA" id="ARBA00022692"/>
    </source>
</evidence>
<dbReference type="GO" id="GO:0015628">
    <property type="term" value="P:protein secretion by the type II secretion system"/>
    <property type="evidence" value="ECO:0007669"/>
    <property type="project" value="InterPro"/>
</dbReference>
<dbReference type="InterPro" id="IPR022792">
    <property type="entry name" value="T2SS_protein-GspN"/>
</dbReference>
<keyword evidence="6" id="KW-0997">Cell inner membrane</keyword>
<keyword evidence="5" id="KW-1003">Cell membrane</keyword>
<dbReference type="EMBL" id="MUZR01000061">
    <property type="protein sequence ID" value="OOC09131.1"/>
    <property type="molecule type" value="Genomic_DNA"/>
</dbReference>
<dbReference type="Pfam" id="PF01203">
    <property type="entry name" value="T2SSN"/>
    <property type="match status" value="1"/>
</dbReference>
<evidence type="ECO:0000256" key="1">
    <source>
        <dbReference type="ARBA" id="ARBA00004533"/>
    </source>
</evidence>
<keyword evidence="7" id="KW-0812">Transmembrane</keyword>
<keyword evidence="9" id="KW-0472">Membrane</keyword>
<reference evidence="11 12" key="1">
    <citation type="submission" date="2017-02" db="EMBL/GenBank/DDBJ databases">
        <title>Genomic diversity within the haloalkaliphilic genus Thioalkalivibrio.</title>
        <authorList>
            <person name="Ahn A.-C."/>
            <person name="Meier-Kolthoff J."/>
            <person name="Overmars L."/>
            <person name="Richter M."/>
            <person name="Woyke T."/>
            <person name="Sorokin D.Y."/>
            <person name="Muyzer G."/>
        </authorList>
    </citation>
    <scope>NUCLEOTIDE SEQUENCE [LARGE SCALE GENOMIC DNA]</scope>
    <source>
        <strain evidence="11 12">HL17</strain>
    </source>
</reference>
<dbReference type="GO" id="GO:0015627">
    <property type="term" value="C:type II protein secretion system complex"/>
    <property type="evidence" value="ECO:0007669"/>
    <property type="project" value="InterPro"/>
</dbReference>
<evidence type="ECO:0000256" key="5">
    <source>
        <dbReference type="ARBA" id="ARBA00022475"/>
    </source>
</evidence>
<keyword evidence="8" id="KW-0653">Protein transport</keyword>